<dbReference type="Pfam" id="PF14316">
    <property type="entry name" value="DUF4381"/>
    <property type="match status" value="1"/>
</dbReference>
<evidence type="ECO:0000313" key="3">
    <source>
        <dbReference type="Proteomes" id="UP000427820"/>
    </source>
</evidence>
<keyword evidence="1" id="KW-0812">Transmembrane</keyword>
<dbReference type="EMBL" id="CP032551">
    <property type="protein sequence ID" value="QGT94828.1"/>
    <property type="molecule type" value="Genomic_DNA"/>
</dbReference>
<feature type="transmembrane region" description="Helical" evidence="1">
    <location>
        <begin position="54"/>
        <end position="73"/>
    </location>
</feature>
<keyword evidence="1" id="KW-0472">Membrane</keyword>
<dbReference type="Proteomes" id="UP000427820">
    <property type="component" value="Chromosome"/>
</dbReference>
<organism evidence="2 3">
    <name type="scientific">Pseudidiomarina andamanensis</name>
    <dbReference type="NCBI Taxonomy" id="1940690"/>
    <lineage>
        <taxon>Bacteria</taxon>
        <taxon>Pseudomonadati</taxon>
        <taxon>Pseudomonadota</taxon>
        <taxon>Gammaproteobacteria</taxon>
        <taxon>Alteromonadales</taxon>
        <taxon>Idiomarinaceae</taxon>
        <taxon>Pseudidiomarina</taxon>
    </lineage>
</organism>
<sequence length="186" mass="21644">MAAIRVPATFIQRRRRAREPMAWGVVMILLDKPIEINDIVAAPAASWWPLASGWYILATVAIITVVSSIVLSVRAYRKRRPRRLALKQLRKQPPETLSAITLILKQATLAYVPHEETLNWWDFLGEQLNTRQRRRYQPLLTALSEASYQPYVAQEQWIEPYRKFAAVWLKQALPLSNKQLKEQRDD</sequence>
<protein>
    <submittedName>
        <fullName evidence="2">DUF4381 domain-containing protein</fullName>
    </submittedName>
</protein>
<dbReference type="KEGG" id="panm:D3795_00920"/>
<gene>
    <name evidence="2" type="ORF">D3795_00920</name>
</gene>
<evidence type="ECO:0000256" key="1">
    <source>
        <dbReference type="SAM" id="Phobius"/>
    </source>
</evidence>
<keyword evidence="3" id="KW-1185">Reference proteome</keyword>
<accession>A0AA92IKV5</accession>
<reference evidence="2 3" key="1">
    <citation type="submission" date="2018-09" db="EMBL/GenBank/DDBJ databases">
        <title>Whole genome sequencing of Idiomarina andamanensis W-5T (LMG 29773T= JCM 31645T).</title>
        <authorList>
            <person name="Das S.K."/>
        </authorList>
    </citation>
    <scope>NUCLEOTIDE SEQUENCE [LARGE SCALE GENOMIC DNA]</scope>
    <source>
        <strain evidence="2 3">W-5T</strain>
    </source>
</reference>
<name>A0AA92IKV5_9GAMM</name>
<keyword evidence="1" id="KW-1133">Transmembrane helix</keyword>
<proteinExistence type="predicted"/>
<dbReference type="InterPro" id="IPR025489">
    <property type="entry name" value="DUF4381"/>
</dbReference>
<evidence type="ECO:0000313" key="2">
    <source>
        <dbReference type="EMBL" id="QGT94828.1"/>
    </source>
</evidence>
<dbReference type="AlphaFoldDB" id="A0AA92IKV5"/>